<dbReference type="GO" id="GO:0004671">
    <property type="term" value="F:protein C-terminal S-isoprenylcysteine carboxyl O-methyltransferase activity"/>
    <property type="evidence" value="ECO:0007669"/>
    <property type="project" value="InterPro"/>
</dbReference>
<organism evidence="6 7">
    <name type="scientific">Calidifontibacillus erzurumensis</name>
    <dbReference type="NCBI Taxonomy" id="2741433"/>
    <lineage>
        <taxon>Bacteria</taxon>
        <taxon>Bacillati</taxon>
        <taxon>Bacillota</taxon>
        <taxon>Bacilli</taxon>
        <taxon>Bacillales</taxon>
        <taxon>Bacillaceae</taxon>
        <taxon>Calidifontibacillus/Schinkia group</taxon>
        <taxon>Calidifontibacillus</taxon>
    </lineage>
</organism>
<dbReference type="Gene3D" id="1.20.120.1630">
    <property type="match status" value="1"/>
</dbReference>
<dbReference type="PANTHER" id="PTHR43847">
    <property type="entry name" value="BLL3993 PROTEIN"/>
    <property type="match status" value="1"/>
</dbReference>
<evidence type="ECO:0000313" key="7">
    <source>
        <dbReference type="Proteomes" id="UP000625804"/>
    </source>
</evidence>
<keyword evidence="4 5" id="KW-0472">Membrane</keyword>
<accession>A0A8J8GEX9</accession>
<evidence type="ECO:0000256" key="2">
    <source>
        <dbReference type="ARBA" id="ARBA00022692"/>
    </source>
</evidence>
<dbReference type="Proteomes" id="UP000625804">
    <property type="component" value="Unassembled WGS sequence"/>
</dbReference>
<gene>
    <name evidence="6" type="ORF">HR057_12905</name>
</gene>
<dbReference type="GO" id="GO:0016020">
    <property type="term" value="C:membrane"/>
    <property type="evidence" value="ECO:0007669"/>
    <property type="project" value="UniProtKB-SubCell"/>
</dbReference>
<dbReference type="InterPro" id="IPR007269">
    <property type="entry name" value="ICMT_MeTrfase"/>
</dbReference>
<keyword evidence="2 5" id="KW-0812">Transmembrane</keyword>
<dbReference type="RefSeq" id="WP_173731860.1">
    <property type="nucleotide sequence ID" value="NZ_JABTTE010000019.1"/>
</dbReference>
<dbReference type="AlphaFoldDB" id="A0A8J8GEX9"/>
<feature type="transmembrane region" description="Helical" evidence="5">
    <location>
        <begin position="42"/>
        <end position="62"/>
    </location>
</feature>
<evidence type="ECO:0000256" key="5">
    <source>
        <dbReference type="SAM" id="Phobius"/>
    </source>
</evidence>
<protein>
    <recommendedName>
        <fullName evidence="8">15-methylpalmitoyl-4-hydroxy-2-pyrone 4-O-methyltransferase</fullName>
    </recommendedName>
</protein>
<feature type="transmembrane region" description="Helical" evidence="5">
    <location>
        <begin position="69"/>
        <end position="89"/>
    </location>
</feature>
<dbReference type="PANTHER" id="PTHR43847:SF1">
    <property type="entry name" value="BLL3993 PROTEIN"/>
    <property type="match status" value="1"/>
</dbReference>
<keyword evidence="7" id="KW-1185">Reference proteome</keyword>
<name>A0A8J8GEX9_9BACI</name>
<dbReference type="EMBL" id="JABTTE010000019">
    <property type="protein sequence ID" value="NSL52654.1"/>
    <property type="molecule type" value="Genomic_DNA"/>
</dbReference>
<dbReference type="Pfam" id="PF04140">
    <property type="entry name" value="ICMT"/>
    <property type="match status" value="1"/>
</dbReference>
<evidence type="ECO:0000256" key="4">
    <source>
        <dbReference type="ARBA" id="ARBA00023136"/>
    </source>
</evidence>
<evidence type="ECO:0000256" key="1">
    <source>
        <dbReference type="ARBA" id="ARBA00004141"/>
    </source>
</evidence>
<comment type="subcellular location">
    <subcellularLocation>
        <location evidence="1">Membrane</location>
        <topology evidence="1">Multi-pass membrane protein</topology>
    </subcellularLocation>
</comment>
<proteinExistence type="predicted"/>
<evidence type="ECO:0000313" key="6">
    <source>
        <dbReference type="EMBL" id="NSL52654.1"/>
    </source>
</evidence>
<keyword evidence="3 5" id="KW-1133">Transmembrane helix</keyword>
<sequence length="186" mass="22148">MFFSCFIALIILQRIVELGIAKKNEKWMKARGGYEVGKEHYKYIVLVHILFFVTLIIEVFLFEKQLSPLWVIFLFIFSIAQVIRVWSIMSLGRFWNTKIIVVPNTNIIEKGPYKWVRHPNYLVVLIELLVLPLIFDAFWTAIIFTILNIVVLKHRIQLEEQELMKGTNYGIIFQNRYRFVPSRNRP</sequence>
<reference evidence="6" key="1">
    <citation type="submission" date="2020-06" db="EMBL/GenBank/DDBJ databases">
        <title>A novel thermopfilic bacterium from Erzurum, Turkey.</title>
        <authorList>
            <person name="Adiguzel A."/>
            <person name="Ay H."/>
            <person name="Baltaci M.O."/>
        </authorList>
    </citation>
    <scope>NUCLEOTIDE SEQUENCE</scope>
    <source>
        <strain evidence="6">P2</strain>
    </source>
</reference>
<dbReference type="InterPro" id="IPR052527">
    <property type="entry name" value="Metal_cation-efflux_comp"/>
</dbReference>
<feature type="transmembrane region" description="Helical" evidence="5">
    <location>
        <begin position="121"/>
        <end position="151"/>
    </location>
</feature>
<evidence type="ECO:0000256" key="3">
    <source>
        <dbReference type="ARBA" id="ARBA00022989"/>
    </source>
</evidence>
<comment type="caution">
    <text evidence="6">The sequence shown here is derived from an EMBL/GenBank/DDBJ whole genome shotgun (WGS) entry which is preliminary data.</text>
</comment>
<evidence type="ECO:0008006" key="8">
    <source>
        <dbReference type="Google" id="ProtNLM"/>
    </source>
</evidence>